<evidence type="ECO:0000313" key="3">
    <source>
        <dbReference type="Proteomes" id="UP001596143"/>
    </source>
</evidence>
<dbReference type="NCBIfam" id="TIGR02988">
    <property type="entry name" value="YaaA_near_RecF"/>
    <property type="match status" value="1"/>
</dbReference>
<name>A0ABW0U5Q9_9BACI</name>
<evidence type="ECO:0000313" key="2">
    <source>
        <dbReference type="EMBL" id="MFC5628842.1"/>
    </source>
</evidence>
<reference evidence="3" key="1">
    <citation type="journal article" date="2019" name="Int. J. Syst. Evol. Microbiol.">
        <title>The Global Catalogue of Microorganisms (GCM) 10K type strain sequencing project: providing services to taxonomists for standard genome sequencing and annotation.</title>
        <authorList>
            <consortium name="The Broad Institute Genomics Platform"/>
            <consortium name="The Broad Institute Genome Sequencing Center for Infectious Disease"/>
            <person name="Wu L."/>
            <person name="Ma J."/>
        </authorList>
    </citation>
    <scope>NUCLEOTIDE SEQUENCE [LARGE SCALE GENOMIC DNA]</scope>
    <source>
        <strain evidence="3">CGMCC 1.15790</strain>
    </source>
</reference>
<dbReference type="Proteomes" id="UP001596143">
    <property type="component" value="Unassembled WGS sequence"/>
</dbReference>
<dbReference type="Pfam" id="PF13275">
    <property type="entry name" value="S4_2"/>
    <property type="match status" value="1"/>
</dbReference>
<dbReference type="InterPro" id="IPR036986">
    <property type="entry name" value="S4_RNA-bd_sf"/>
</dbReference>
<keyword evidence="1" id="KW-0694">RNA-binding</keyword>
<proteinExistence type="predicted"/>
<dbReference type="RefSeq" id="WP_270896495.1">
    <property type="nucleotide sequence ID" value="NZ_JBHSPF010000036.1"/>
</dbReference>
<organism evidence="2 3">
    <name type="scientific">Aliibacillus thermotolerans</name>
    <dbReference type="NCBI Taxonomy" id="1834418"/>
    <lineage>
        <taxon>Bacteria</taxon>
        <taxon>Bacillati</taxon>
        <taxon>Bacillota</taxon>
        <taxon>Bacilli</taxon>
        <taxon>Bacillales</taxon>
        <taxon>Bacillaceae</taxon>
        <taxon>Aliibacillus</taxon>
    </lineage>
</organism>
<dbReference type="SUPFAM" id="SSF55174">
    <property type="entry name" value="Alpha-L RNA-binding motif"/>
    <property type="match status" value="1"/>
</dbReference>
<dbReference type="CDD" id="cd00165">
    <property type="entry name" value="S4"/>
    <property type="match status" value="1"/>
</dbReference>
<accession>A0ABW0U5Q9</accession>
<keyword evidence="3" id="KW-1185">Reference proteome</keyword>
<evidence type="ECO:0000256" key="1">
    <source>
        <dbReference type="PROSITE-ProRule" id="PRU00182"/>
    </source>
</evidence>
<dbReference type="EMBL" id="JBHSPF010000036">
    <property type="protein sequence ID" value="MFC5628842.1"/>
    <property type="molecule type" value="Genomic_DNA"/>
</dbReference>
<dbReference type="Gene3D" id="3.10.290.10">
    <property type="entry name" value="RNA-binding S4 domain"/>
    <property type="match status" value="1"/>
</dbReference>
<dbReference type="PROSITE" id="PS50889">
    <property type="entry name" value="S4"/>
    <property type="match status" value="1"/>
</dbReference>
<protein>
    <submittedName>
        <fullName evidence="2">S4 domain-containing protein YaaA</fullName>
    </submittedName>
</protein>
<dbReference type="InterPro" id="IPR014330">
    <property type="entry name" value="RNA-bd_S4-rel_YaaA"/>
</dbReference>
<sequence>MAKSLSIQTEYITLGQMLKEVGLIDTGGMAKHFLAERMVKVNGEREDRRGRKLYDGDEIEIEDTDVYIVSSMSK</sequence>
<gene>
    <name evidence="2" type="primary">yaaA</name>
    <name evidence="2" type="ORF">ACFPTR_08125</name>
</gene>
<comment type="caution">
    <text evidence="2">The sequence shown here is derived from an EMBL/GenBank/DDBJ whole genome shotgun (WGS) entry which is preliminary data.</text>
</comment>